<feature type="domain" description="Signal transduction histidine kinase subgroup 3 dimerisation and phosphoacceptor" evidence="10">
    <location>
        <begin position="229"/>
        <end position="294"/>
    </location>
</feature>
<dbReference type="EC" id="2.7.13.3" evidence="2"/>
<dbReference type="Proteomes" id="UP000246303">
    <property type="component" value="Unassembled WGS sequence"/>
</dbReference>
<dbReference type="Gene3D" id="1.20.5.1930">
    <property type="match status" value="1"/>
</dbReference>
<protein>
    <recommendedName>
        <fullName evidence="2">histidine kinase</fullName>
        <ecNumber evidence="2">2.7.13.3</ecNumber>
    </recommendedName>
</protein>
<keyword evidence="8" id="KW-0902">Two-component regulatory system</keyword>
<proteinExistence type="predicted"/>
<evidence type="ECO:0000256" key="3">
    <source>
        <dbReference type="ARBA" id="ARBA00022553"/>
    </source>
</evidence>
<dbReference type="PANTHER" id="PTHR24421">
    <property type="entry name" value="NITRATE/NITRITE SENSOR PROTEIN NARX-RELATED"/>
    <property type="match status" value="1"/>
</dbReference>
<dbReference type="Pfam" id="PF07730">
    <property type="entry name" value="HisKA_3"/>
    <property type="match status" value="1"/>
</dbReference>
<comment type="catalytic activity">
    <reaction evidence="1">
        <text>ATP + protein L-histidine = ADP + protein N-phospho-L-histidine.</text>
        <dbReference type="EC" id="2.7.13.3"/>
    </reaction>
</comment>
<keyword evidence="4" id="KW-0808">Transferase</keyword>
<dbReference type="GO" id="GO:0016020">
    <property type="term" value="C:membrane"/>
    <property type="evidence" value="ECO:0007669"/>
    <property type="project" value="InterPro"/>
</dbReference>
<dbReference type="AlphaFoldDB" id="A0A2V3DV63"/>
<feature type="domain" description="Histidine kinase/HSP90-like ATPase" evidence="9">
    <location>
        <begin position="345"/>
        <end position="436"/>
    </location>
</feature>
<evidence type="ECO:0000256" key="6">
    <source>
        <dbReference type="ARBA" id="ARBA00022777"/>
    </source>
</evidence>
<dbReference type="InterPro" id="IPR011712">
    <property type="entry name" value="Sig_transdc_His_kin_sub3_dim/P"/>
</dbReference>
<keyword evidence="5" id="KW-0547">Nucleotide-binding</keyword>
<reference evidence="11 12" key="1">
    <citation type="submission" date="2018-05" db="EMBL/GenBank/DDBJ databases">
        <title>Genetic diversity of glacier-inhabiting Cryobacterium bacteria in China and description of Cryobacterium mengkeensis sp. nov. and Arthrobacter glacialis sp. nov.</title>
        <authorList>
            <person name="Liu Q."/>
            <person name="Xin Y.-H."/>
        </authorList>
    </citation>
    <scope>NUCLEOTIDE SEQUENCE [LARGE SCALE GENOMIC DNA]</scope>
    <source>
        <strain evidence="11 12">GP3</strain>
    </source>
</reference>
<dbReference type="InterPro" id="IPR003594">
    <property type="entry name" value="HATPase_dom"/>
</dbReference>
<name>A0A2V3DV63_9MICC</name>
<organism evidence="11 12">
    <name type="scientific">Arthrobacter psychrochitiniphilus</name>
    <dbReference type="NCBI Taxonomy" id="291045"/>
    <lineage>
        <taxon>Bacteria</taxon>
        <taxon>Bacillati</taxon>
        <taxon>Actinomycetota</taxon>
        <taxon>Actinomycetes</taxon>
        <taxon>Micrococcales</taxon>
        <taxon>Micrococcaceae</taxon>
        <taxon>Arthrobacter</taxon>
    </lineage>
</organism>
<dbReference type="GO" id="GO:0046983">
    <property type="term" value="F:protein dimerization activity"/>
    <property type="evidence" value="ECO:0007669"/>
    <property type="project" value="InterPro"/>
</dbReference>
<evidence type="ECO:0000256" key="5">
    <source>
        <dbReference type="ARBA" id="ARBA00022741"/>
    </source>
</evidence>
<evidence type="ECO:0000256" key="4">
    <source>
        <dbReference type="ARBA" id="ARBA00022679"/>
    </source>
</evidence>
<keyword evidence="12" id="KW-1185">Reference proteome</keyword>
<evidence type="ECO:0000259" key="9">
    <source>
        <dbReference type="Pfam" id="PF02518"/>
    </source>
</evidence>
<dbReference type="GO" id="GO:0000155">
    <property type="term" value="F:phosphorelay sensor kinase activity"/>
    <property type="evidence" value="ECO:0007669"/>
    <property type="project" value="InterPro"/>
</dbReference>
<keyword evidence="7" id="KW-0067">ATP-binding</keyword>
<sequence length="452" mass="47165">MKTTKNSDPAKISANKHATGPVATAHQAGSGTEALTPFNTVNLWRMRGISWVWLGTAVICIALLAVGAPLNRSLYHMALPFALGMAILHSASLGLTAARPVAGVIVSLVPMIVMPLVSNPVGATPMPFSVVAMITQVLVIVVAGLRTHWMVASAAWLASVGVGVISNYLTMPLSQSEGAQNNVVIFAGVSGGLMVAAVVAQQWQHLGTELAAERTVSADEQSRRRLAEERTRIARELHDVVAHGMSVVVVQATTASYRHPGLSDELKQEFDDIAANSRRAMTEMRSMLGSLRNSEAGRVLGPQPTLSDLPQLFASVRSAGIQIAEPELSDVETYDIGEVIALTTYRIVQEALSNVIRHAPGASVKTNFVVKGGALLISVVNSSSDVGAVMAQLDKGGHVGQGLIGMRERADIVGGSVTCLPTPAGGFSVTAKLPLSAAGAKGTNSSKGNAQP</sequence>
<dbReference type="GO" id="GO:0005524">
    <property type="term" value="F:ATP binding"/>
    <property type="evidence" value="ECO:0007669"/>
    <property type="project" value="UniProtKB-KW"/>
</dbReference>
<dbReference type="RefSeq" id="WP_110105470.1">
    <property type="nucleotide sequence ID" value="NZ_JACBZZ010000001.1"/>
</dbReference>
<dbReference type="Pfam" id="PF02518">
    <property type="entry name" value="HATPase_c"/>
    <property type="match status" value="1"/>
</dbReference>
<evidence type="ECO:0000313" key="12">
    <source>
        <dbReference type="Proteomes" id="UP000246303"/>
    </source>
</evidence>
<gene>
    <name evidence="11" type="ORF">CVS29_06150</name>
</gene>
<evidence type="ECO:0000313" key="11">
    <source>
        <dbReference type="EMBL" id="PXA66277.1"/>
    </source>
</evidence>
<dbReference type="EMBL" id="QHLZ01000003">
    <property type="protein sequence ID" value="PXA66277.1"/>
    <property type="molecule type" value="Genomic_DNA"/>
</dbReference>
<keyword evidence="3" id="KW-0597">Phosphoprotein</keyword>
<dbReference type="OrthoDB" id="227596at2"/>
<dbReference type="InterPro" id="IPR050482">
    <property type="entry name" value="Sensor_HK_TwoCompSys"/>
</dbReference>
<accession>A0A2V3DV63</accession>
<keyword evidence="6 11" id="KW-0418">Kinase</keyword>
<dbReference type="SUPFAM" id="SSF55874">
    <property type="entry name" value="ATPase domain of HSP90 chaperone/DNA topoisomerase II/histidine kinase"/>
    <property type="match status" value="1"/>
</dbReference>
<evidence type="ECO:0000256" key="8">
    <source>
        <dbReference type="ARBA" id="ARBA00023012"/>
    </source>
</evidence>
<evidence type="ECO:0000256" key="2">
    <source>
        <dbReference type="ARBA" id="ARBA00012438"/>
    </source>
</evidence>
<evidence type="ECO:0000256" key="7">
    <source>
        <dbReference type="ARBA" id="ARBA00022840"/>
    </source>
</evidence>
<evidence type="ECO:0000256" key="1">
    <source>
        <dbReference type="ARBA" id="ARBA00000085"/>
    </source>
</evidence>
<dbReference type="InterPro" id="IPR036890">
    <property type="entry name" value="HATPase_C_sf"/>
</dbReference>
<evidence type="ECO:0000259" key="10">
    <source>
        <dbReference type="Pfam" id="PF07730"/>
    </source>
</evidence>
<comment type="caution">
    <text evidence="11">The sequence shown here is derived from an EMBL/GenBank/DDBJ whole genome shotgun (WGS) entry which is preliminary data.</text>
</comment>
<dbReference type="PANTHER" id="PTHR24421:SF10">
    <property type="entry name" value="NITRATE_NITRITE SENSOR PROTEIN NARQ"/>
    <property type="match status" value="1"/>
</dbReference>
<dbReference type="Gene3D" id="3.30.565.10">
    <property type="entry name" value="Histidine kinase-like ATPase, C-terminal domain"/>
    <property type="match status" value="1"/>
</dbReference>
<dbReference type="CDD" id="cd16917">
    <property type="entry name" value="HATPase_UhpB-NarQ-NarX-like"/>
    <property type="match status" value="1"/>
</dbReference>